<accession>A0A1M6ELU8</accession>
<evidence type="ECO:0000313" key="1">
    <source>
        <dbReference type="EMBL" id="SHI86491.1"/>
    </source>
</evidence>
<dbReference type="AlphaFoldDB" id="A0A1M6ELU8"/>
<dbReference type="EMBL" id="FQZH01000001">
    <property type="protein sequence ID" value="SHI86491.1"/>
    <property type="molecule type" value="Genomic_DNA"/>
</dbReference>
<protein>
    <submittedName>
        <fullName evidence="1">GLPGLI family protein</fullName>
    </submittedName>
</protein>
<organism evidence="1 2">
    <name type="scientific">Flavobacterium haoranii</name>
    <dbReference type="NCBI Taxonomy" id="683124"/>
    <lineage>
        <taxon>Bacteria</taxon>
        <taxon>Pseudomonadati</taxon>
        <taxon>Bacteroidota</taxon>
        <taxon>Flavobacteriia</taxon>
        <taxon>Flavobacteriales</taxon>
        <taxon>Flavobacteriaceae</taxon>
        <taxon>Flavobacterium</taxon>
    </lineage>
</organism>
<dbReference type="STRING" id="683124.SAMN05444337_0979"/>
<reference evidence="1 2" key="1">
    <citation type="submission" date="2016-11" db="EMBL/GenBank/DDBJ databases">
        <authorList>
            <person name="Jaros S."/>
            <person name="Januszkiewicz K."/>
            <person name="Wedrychowicz H."/>
        </authorList>
    </citation>
    <scope>NUCLEOTIDE SEQUENCE [LARGE SCALE GENOMIC DNA]</scope>
    <source>
        <strain evidence="1 2">DSM 22807</strain>
    </source>
</reference>
<proteinExistence type="predicted"/>
<gene>
    <name evidence="1" type="ORF">SAMN05444337_0979</name>
</gene>
<dbReference type="RefSeq" id="WP_072782264.1">
    <property type="nucleotide sequence ID" value="NZ_CP045292.1"/>
</dbReference>
<keyword evidence="2" id="KW-1185">Reference proteome</keyword>
<dbReference type="NCBIfam" id="TIGR01200">
    <property type="entry name" value="GLPGLI"/>
    <property type="match status" value="1"/>
</dbReference>
<dbReference type="Proteomes" id="UP000184232">
    <property type="component" value="Unassembled WGS sequence"/>
</dbReference>
<dbReference type="Pfam" id="PF09697">
    <property type="entry name" value="Porph_ging"/>
    <property type="match status" value="1"/>
</dbReference>
<sequence length="225" mass="26047">MFKFIIFGLVFVNSFSQNYTSAEVKYSGLYSKLEIKETSPQNVKDLFTNINENLNDKEFILKINSKGFYFKEVDKVNLDENKYTKIANTIFLVNNFFFLKNSSLLIKEIGDAQIETDFSYDWSLLNETKEIDKFLCYKAECIITFNTRSGGEGSRAITALYTPQINFNYGPNGYMGLPGLILELEYNKTKLVAKEIKLFNNEISIDFPKIKSISEKEFVERTKMN</sequence>
<dbReference type="InterPro" id="IPR005901">
    <property type="entry name" value="GLPGLI"/>
</dbReference>
<name>A0A1M6ELU8_9FLAO</name>
<evidence type="ECO:0000313" key="2">
    <source>
        <dbReference type="Proteomes" id="UP000184232"/>
    </source>
</evidence>
<dbReference type="OrthoDB" id="1429333at2"/>